<dbReference type="STRING" id="545697.HMPREF0216_02227"/>
<proteinExistence type="predicted"/>
<accession>L1QDX5</accession>
<comment type="caution">
    <text evidence="1">The sequence shown here is derived from an EMBL/GenBank/DDBJ whole genome shotgun (WGS) entry which is preliminary data.</text>
</comment>
<dbReference type="AlphaFoldDB" id="L1QDX5"/>
<dbReference type="PATRIC" id="fig|545697.3.peg.2189"/>
<dbReference type="EMBL" id="AMEZ01000059">
    <property type="protein sequence ID" value="EKY26188.1"/>
    <property type="molecule type" value="Genomic_DNA"/>
</dbReference>
<name>L1QDX5_9CLOT</name>
<dbReference type="HOGENOM" id="CLU_3214421_0_0_9"/>
<reference evidence="1 2" key="1">
    <citation type="submission" date="2012-05" db="EMBL/GenBank/DDBJ databases">
        <authorList>
            <person name="Weinstock G."/>
            <person name="Sodergren E."/>
            <person name="Lobos E.A."/>
            <person name="Fulton L."/>
            <person name="Fulton R."/>
            <person name="Courtney L."/>
            <person name="Fronick C."/>
            <person name="O'Laughlin M."/>
            <person name="Godfrey J."/>
            <person name="Wilson R.M."/>
            <person name="Miner T."/>
            <person name="Farmer C."/>
            <person name="Delehaunty K."/>
            <person name="Cordes M."/>
            <person name="Minx P."/>
            <person name="Tomlinson C."/>
            <person name="Chen J."/>
            <person name="Wollam A."/>
            <person name="Pepin K.H."/>
            <person name="Bhonagiri V."/>
            <person name="Zhang X."/>
            <person name="Suruliraj S."/>
            <person name="Warren W."/>
            <person name="Mitreva M."/>
            <person name="Mardis E.R."/>
            <person name="Wilson R.K."/>
        </authorList>
    </citation>
    <scope>NUCLEOTIDE SEQUENCE [LARGE SCALE GENOMIC DNA]</scope>
    <source>
        <strain evidence="1 2">DSM 1785</strain>
    </source>
</reference>
<evidence type="ECO:0000313" key="1">
    <source>
        <dbReference type="EMBL" id="EKY26188.1"/>
    </source>
</evidence>
<protein>
    <submittedName>
        <fullName evidence="1">Uncharacterized protein</fullName>
    </submittedName>
</protein>
<dbReference type="Proteomes" id="UP000010420">
    <property type="component" value="Unassembled WGS sequence"/>
</dbReference>
<sequence length="44" mass="5258">MKDMKLVHVIDIENEIILDVYFVDEQTGIRIDYSVEEFLKSIKQ</sequence>
<organism evidence="1 2">
    <name type="scientific">Clostridium celatum DSM 1785</name>
    <dbReference type="NCBI Taxonomy" id="545697"/>
    <lineage>
        <taxon>Bacteria</taxon>
        <taxon>Bacillati</taxon>
        <taxon>Bacillota</taxon>
        <taxon>Clostridia</taxon>
        <taxon>Eubacteriales</taxon>
        <taxon>Clostridiaceae</taxon>
        <taxon>Clostridium</taxon>
    </lineage>
</organism>
<evidence type="ECO:0000313" key="2">
    <source>
        <dbReference type="Proteomes" id="UP000010420"/>
    </source>
</evidence>
<keyword evidence="2" id="KW-1185">Reference proteome</keyword>
<gene>
    <name evidence="1" type="ORF">HMPREF0216_02227</name>
</gene>